<feature type="transmembrane region" description="Helical" evidence="1">
    <location>
        <begin position="61"/>
        <end position="80"/>
    </location>
</feature>
<dbReference type="AlphaFoldDB" id="A0A4S1XDL4"/>
<feature type="domain" description="Prepilin type IV endopeptidase peptidase" evidence="2">
    <location>
        <begin position="13"/>
        <end position="116"/>
    </location>
</feature>
<comment type="caution">
    <text evidence="3">The sequence shown here is derived from an EMBL/GenBank/DDBJ whole genome shotgun (WGS) entry which is preliminary data.</text>
</comment>
<dbReference type="Pfam" id="PF01478">
    <property type="entry name" value="Peptidase_A24"/>
    <property type="match status" value="1"/>
</dbReference>
<reference evidence="3 4" key="1">
    <citation type="submission" date="2019-04" db="EMBL/GenBank/DDBJ databases">
        <title>Sphingomonas psychrotolerans sp. nov., isolated from soil in the Tianshan Mountains, Xinjiang, China.</title>
        <authorList>
            <person name="Luo Y."/>
            <person name="Sheng H."/>
        </authorList>
    </citation>
    <scope>NUCLEOTIDE SEQUENCE [LARGE SCALE GENOMIC DNA]</scope>
    <source>
        <strain evidence="3 4">ZFGT-11</strain>
    </source>
</reference>
<evidence type="ECO:0000313" key="4">
    <source>
        <dbReference type="Proteomes" id="UP000306147"/>
    </source>
</evidence>
<feature type="transmembrane region" description="Helical" evidence="1">
    <location>
        <begin position="159"/>
        <end position="187"/>
    </location>
</feature>
<sequence>MGDVFLTLLLSALGLLLVSAGVEDARSRNIANWKNAAIALLAPLWWWANGLALWPDMAIQLGVAGFVFGVFVGAFAIGQMGGGDVKLLGALALWLPVQPLVGMLVLMSLIGGALTLVMVGERWVQLRGGPTKLPWRTIAPIAFAVAGLLALAFAGWSRFLALVATAPLFGGIGVIAALAAIGAGLIWTMRAARRGGIVPETPYGVAIAISTLLILREPIFNQFT</sequence>
<organism evidence="3 4">
    <name type="scientific">Sphingomonas gei</name>
    <dbReference type="NCBI Taxonomy" id="1395960"/>
    <lineage>
        <taxon>Bacteria</taxon>
        <taxon>Pseudomonadati</taxon>
        <taxon>Pseudomonadota</taxon>
        <taxon>Alphaproteobacteria</taxon>
        <taxon>Sphingomonadales</taxon>
        <taxon>Sphingomonadaceae</taxon>
        <taxon>Sphingomonas</taxon>
    </lineage>
</organism>
<proteinExistence type="predicted"/>
<name>A0A4S1XDL4_9SPHN</name>
<keyword evidence="1" id="KW-0472">Membrane</keyword>
<dbReference type="OrthoDB" id="5329005at2"/>
<protein>
    <recommendedName>
        <fullName evidence="2">Prepilin type IV endopeptidase peptidase domain-containing protein</fullName>
    </recommendedName>
</protein>
<keyword evidence="1" id="KW-0812">Transmembrane</keyword>
<keyword evidence="4" id="KW-1185">Reference proteome</keyword>
<keyword evidence="1" id="KW-1133">Transmembrane helix</keyword>
<feature type="transmembrane region" description="Helical" evidence="1">
    <location>
        <begin position="36"/>
        <end position="54"/>
    </location>
</feature>
<dbReference type="InterPro" id="IPR000045">
    <property type="entry name" value="Prepilin_IV_endopep_pep"/>
</dbReference>
<feature type="transmembrane region" description="Helical" evidence="1">
    <location>
        <begin position="100"/>
        <end position="121"/>
    </location>
</feature>
<dbReference type="GO" id="GO:0004190">
    <property type="term" value="F:aspartic-type endopeptidase activity"/>
    <property type="evidence" value="ECO:0007669"/>
    <property type="project" value="InterPro"/>
</dbReference>
<evidence type="ECO:0000256" key="1">
    <source>
        <dbReference type="SAM" id="Phobius"/>
    </source>
</evidence>
<feature type="transmembrane region" description="Helical" evidence="1">
    <location>
        <begin position="133"/>
        <end position="153"/>
    </location>
</feature>
<dbReference type="Proteomes" id="UP000306147">
    <property type="component" value="Unassembled WGS sequence"/>
</dbReference>
<evidence type="ECO:0000313" key="3">
    <source>
        <dbReference type="EMBL" id="TGX54028.1"/>
    </source>
</evidence>
<dbReference type="EMBL" id="SRXT01000003">
    <property type="protein sequence ID" value="TGX54028.1"/>
    <property type="molecule type" value="Genomic_DNA"/>
</dbReference>
<gene>
    <name evidence="3" type="ORF">E5A73_07830</name>
</gene>
<dbReference type="Gene3D" id="1.20.120.1220">
    <property type="match status" value="1"/>
</dbReference>
<evidence type="ECO:0000259" key="2">
    <source>
        <dbReference type="Pfam" id="PF01478"/>
    </source>
</evidence>
<accession>A0A4S1XDL4</accession>
<dbReference type="GO" id="GO:0016020">
    <property type="term" value="C:membrane"/>
    <property type="evidence" value="ECO:0007669"/>
    <property type="project" value="InterPro"/>
</dbReference>